<keyword evidence="1" id="KW-0472">Membrane</keyword>
<dbReference type="PANTHER" id="PTHR40027:SF1">
    <property type="entry name" value="CELL DIVISION PROTEIN DIVIC"/>
    <property type="match status" value="1"/>
</dbReference>
<evidence type="ECO:0000313" key="3">
    <source>
        <dbReference type="Proteomes" id="UP000292886"/>
    </source>
</evidence>
<feature type="transmembrane region" description="Helical" evidence="1">
    <location>
        <begin position="38"/>
        <end position="58"/>
    </location>
</feature>
<dbReference type="EMBL" id="CP037940">
    <property type="protein sequence ID" value="QBO35870.1"/>
    <property type="molecule type" value="Genomic_DNA"/>
</dbReference>
<proteinExistence type="predicted"/>
<dbReference type="InterPro" id="IPR007060">
    <property type="entry name" value="FtsL/DivIC"/>
</dbReference>
<dbReference type="OrthoDB" id="2151746at2"/>
<dbReference type="RefSeq" id="WP_133362949.1">
    <property type="nucleotide sequence ID" value="NZ_CP037940.1"/>
</dbReference>
<dbReference type="PANTHER" id="PTHR40027">
    <property type="entry name" value="CELL DIVISION PROTEIN DIVIC"/>
    <property type="match status" value="1"/>
</dbReference>
<dbReference type="Pfam" id="PF04977">
    <property type="entry name" value="DivIC"/>
    <property type="match status" value="1"/>
</dbReference>
<dbReference type="AlphaFoldDB" id="A0A4P6YT72"/>
<keyword evidence="1" id="KW-1133">Transmembrane helix</keyword>
<name>A0A4P6YT72_9LACO</name>
<dbReference type="Proteomes" id="UP000292886">
    <property type="component" value="Chromosome"/>
</dbReference>
<dbReference type="InterPro" id="IPR039076">
    <property type="entry name" value="DivIC"/>
</dbReference>
<keyword evidence="3" id="KW-1185">Reference proteome</keyword>
<keyword evidence="1" id="KW-0812">Transmembrane</keyword>
<protein>
    <submittedName>
        <fullName evidence="2">Septum formation initiator family protein</fullName>
    </submittedName>
</protein>
<accession>A0A4P6YT72</accession>
<sequence>MDIKLNSNYAKSVRNAAGANSNREAYYRRIHYRRRRNIRLVTVAVLLICLFSVGYKLIRLHEVNQQIATINSGVVKAKATNQTLQKQVDLLHDDNYLQELIRDKYMYTKKGEVVYNLPNSDPNSDK</sequence>
<dbReference type="GO" id="GO:0051301">
    <property type="term" value="P:cell division"/>
    <property type="evidence" value="ECO:0007669"/>
    <property type="project" value="InterPro"/>
</dbReference>
<gene>
    <name evidence="2" type="ORF">EQG49_05055</name>
</gene>
<evidence type="ECO:0000313" key="2">
    <source>
        <dbReference type="EMBL" id="QBO35870.1"/>
    </source>
</evidence>
<evidence type="ECO:0000256" key="1">
    <source>
        <dbReference type="SAM" id="Phobius"/>
    </source>
</evidence>
<reference evidence="3" key="1">
    <citation type="submission" date="2019-03" db="EMBL/GenBank/DDBJ databases">
        <title>Weissella sp. 26KH-42 Genome sequencing.</title>
        <authorList>
            <person name="Heo J."/>
            <person name="Kim S.-J."/>
            <person name="Kim J.-S."/>
            <person name="Hong S.-B."/>
            <person name="Kwon S.-W."/>
        </authorList>
    </citation>
    <scope>NUCLEOTIDE SEQUENCE [LARGE SCALE GENOMIC DNA]</scope>
    <source>
        <strain evidence="3">26KH-42</strain>
    </source>
</reference>
<dbReference type="KEGG" id="wei:EQG49_05055"/>
<organism evidence="2 3">
    <name type="scientific">Periweissella cryptocerci</name>
    <dbReference type="NCBI Taxonomy" id="2506420"/>
    <lineage>
        <taxon>Bacteria</taxon>
        <taxon>Bacillati</taxon>
        <taxon>Bacillota</taxon>
        <taxon>Bacilli</taxon>
        <taxon>Lactobacillales</taxon>
        <taxon>Lactobacillaceae</taxon>
        <taxon>Periweissella</taxon>
    </lineage>
</organism>